<dbReference type="GO" id="GO:0006357">
    <property type="term" value="P:regulation of transcription by RNA polymerase II"/>
    <property type="evidence" value="ECO:0007669"/>
    <property type="project" value="InterPro"/>
</dbReference>
<proteinExistence type="inferred from homology"/>
<evidence type="ECO:0000256" key="5">
    <source>
        <dbReference type="ARBA" id="ARBA00022491"/>
    </source>
</evidence>
<evidence type="ECO:0000256" key="10">
    <source>
        <dbReference type="ARBA" id="ARBA00025661"/>
    </source>
</evidence>
<evidence type="ECO:0000256" key="6">
    <source>
        <dbReference type="ARBA" id="ARBA00023015"/>
    </source>
</evidence>
<dbReference type="Proteomes" id="UP000566819">
    <property type="component" value="Unassembled WGS sequence"/>
</dbReference>
<evidence type="ECO:0000256" key="7">
    <source>
        <dbReference type="ARBA" id="ARBA00023159"/>
    </source>
</evidence>
<reference evidence="14 15" key="1">
    <citation type="submission" date="2020-03" db="EMBL/GenBank/DDBJ databases">
        <title>Draft Genome Sequence of Cudoniella acicularis.</title>
        <authorList>
            <person name="Buettner E."/>
            <person name="Kellner H."/>
        </authorList>
    </citation>
    <scope>NUCLEOTIDE SEQUENCE [LARGE SCALE GENOMIC DNA]</scope>
    <source>
        <strain evidence="14 15">DSM 108380</strain>
    </source>
</reference>
<dbReference type="GO" id="GO:0016592">
    <property type="term" value="C:mediator complex"/>
    <property type="evidence" value="ECO:0007669"/>
    <property type="project" value="InterPro"/>
</dbReference>
<feature type="compositionally biased region" description="Polar residues" evidence="12">
    <location>
        <begin position="31"/>
        <end position="41"/>
    </location>
</feature>
<evidence type="ECO:0000256" key="2">
    <source>
        <dbReference type="ARBA" id="ARBA00010289"/>
    </source>
</evidence>
<evidence type="ECO:0000256" key="4">
    <source>
        <dbReference type="ARBA" id="ARBA00019622"/>
    </source>
</evidence>
<dbReference type="EMBL" id="JAAMPI010001545">
    <property type="protein sequence ID" value="KAF4624814.1"/>
    <property type="molecule type" value="Genomic_DNA"/>
</dbReference>
<organism evidence="14 15">
    <name type="scientific">Cudoniella acicularis</name>
    <dbReference type="NCBI Taxonomy" id="354080"/>
    <lineage>
        <taxon>Eukaryota</taxon>
        <taxon>Fungi</taxon>
        <taxon>Dikarya</taxon>
        <taxon>Ascomycota</taxon>
        <taxon>Pezizomycotina</taxon>
        <taxon>Leotiomycetes</taxon>
        <taxon>Helotiales</taxon>
        <taxon>Tricladiaceae</taxon>
        <taxon>Cudoniella</taxon>
    </lineage>
</organism>
<keyword evidence="15" id="KW-1185">Reference proteome</keyword>
<sequence length="1524" mass="170672">MTTRPTLGHRQPPQRSLSTTNVVQRPPPHRTLSQQFPSTSPARRGNETFVDLTFEGSEAVPGRYGTIPRMGSQLRLEILDSSNAELVQSPKPAAEATPTYRTPIPPRGRPQLHFDVPSVSTLSPRAAQDGVQNEVAIKPMPLPMRPGQHAPPSSGKSRVAMTSSAKKDARPKPYTLEVPTIAPRYPPNGHVDFFPWTGNHPEDQFSEPVIRQGYFDKAQMTQNETGSARASIFPALKHKSGLQTLSSLFTTVLAQRRSHGQITSSSTFKPPPRVTVTDTKREMWLKDLANPTIPLRRLKGKELVERLQWEARRSGFETLLIRLAAHFHAEHLLDREHYMDWLVSSLENSPQTKLPLWILITQIYWKDLVLYRKYGRKLSGALLNHFSEILKHPDQDILAPLSDRLHSLLKALMASNPDGFISPKIWAKNRDIVRLNLVSDDERFLVIFEAIDRRNSHISVRGTDKEPTTRQRLIQLLDGSFSTLPTDDLLRQCWQIDDDKTAILQGILEWSTSLYRPGVSKTYLAARIFRFWSRFGVDTTEAILRFLDSEVCDVGRNKPSFYHLVSELARSEHFSTPRYVQWLIARGGLVGQKDTALDGPCATRLLAELPTFSLSEGIISLQKELLSRAEFSMDEEEGKMRDCMTSINRMLPAMQANADLGLECDNLRVTDDIPDLVSQICRSSKTEIGLWLRHKVRVQMQQPTIPPLDDWDTTPMKAGTSAITASDFHFVRLYLELIEDYSMLADVLKITTSSNDPEVLASCADTLNLHLDTFAAIGALHSLFEILLARLRALADDQDSIPRIFLVSLLDLATRIPEQKTLAQQLSQELAMSDRKNAADACSPVSDHIAITQTSEDFTEEIEKILASGNSMDQATLDRLFQRVVIQVESSSGKHPEQQRDLGLLLTKLHPFDAQHFDVLMSAWVGRFLRMSNRPSMIRVFGPLISFGCLSLSVLVASCESLFEKEALTNRSSNSGIPNELLTLLVGVSDPSGIMAIEEAYRFRLKQTHMQKDFPLEVLTSIRQALAQSLGPSEDTLYPRTFDTTTLLDSRGSWELLQKYSLLQPDLVVHALVMPLLQKPSSQGAISILAIVNKLLRQNSDDHITTETILDIADDLTLPFCQIKLESMFSGEDSVMSGTDDSRSEHLQAFDNAIEAAVNSGKTAWASIVPLLDVSVAQHLRRRAELQFLSLFPSHKIGNTYDFSEMDGRIVHAKNLLHIINSTTYSISATLPAGSNQTSLAQDILTTLNGIRLLLSNTQIIQIKDALISNWIPLILSFITLHTSEFEATRSGHECRAKAILALSAILLEIRALDLNTEAVNELIEQTFDLALHLIDSLPDDVRQQCIRSLRDTVSNPQMSYLFSHATNPSDWLVLSQKENVPNIPNPGGGLDGTDRRVVEKEKLTPFVLRRWELLGEPTPNIGENDTSLNLTLFGARRGYTARYWISPGRPSTPTPATRHIVGLTRNNITWSTLATGTSKYHIFPVHRGMAWHDMGELDCCNTPLQLPRADFESSLRLLNRIAT</sequence>
<comment type="similarity">
    <text evidence="2">Belongs to the Mediator complex subunit 12 family.</text>
</comment>
<keyword evidence="7" id="KW-0010">Activator</keyword>
<evidence type="ECO:0000256" key="11">
    <source>
        <dbReference type="ARBA" id="ARBA00032010"/>
    </source>
</evidence>
<feature type="compositionally biased region" description="Polar residues" evidence="12">
    <location>
        <begin position="13"/>
        <end position="23"/>
    </location>
</feature>
<dbReference type="PANTHER" id="PTHR46567:SF1">
    <property type="entry name" value="MEDIATOR OF RNA POLYMERASE II TRANSCRIPTION SUBUNIT 12"/>
    <property type="match status" value="1"/>
</dbReference>
<keyword evidence="8" id="KW-0804">Transcription</keyword>
<comment type="subcellular location">
    <subcellularLocation>
        <location evidence="1">Nucleus</location>
    </subcellularLocation>
</comment>
<evidence type="ECO:0000256" key="12">
    <source>
        <dbReference type="SAM" id="MobiDB-lite"/>
    </source>
</evidence>
<dbReference type="OrthoDB" id="20828at2759"/>
<dbReference type="SMART" id="SM01281">
    <property type="entry name" value="Med12"/>
    <property type="match status" value="1"/>
</dbReference>
<dbReference type="InterPro" id="IPR057344">
    <property type="entry name" value="ARM_SRB8"/>
</dbReference>
<evidence type="ECO:0000256" key="1">
    <source>
        <dbReference type="ARBA" id="ARBA00004123"/>
    </source>
</evidence>
<dbReference type="InterPro" id="IPR019035">
    <property type="entry name" value="Mediator_Med12"/>
</dbReference>
<keyword evidence="9" id="KW-0539">Nucleus</keyword>
<name>A0A8H4R724_9HELO</name>
<feature type="compositionally biased region" description="Polar residues" evidence="12">
    <location>
        <begin position="154"/>
        <end position="164"/>
    </location>
</feature>
<feature type="region of interest" description="Disordered" evidence="12">
    <location>
        <begin position="139"/>
        <end position="172"/>
    </location>
</feature>
<dbReference type="Pfam" id="PF09497">
    <property type="entry name" value="Med12"/>
    <property type="match status" value="1"/>
</dbReference>
<feature type="domain" description="Mediator complex subunit Med12" evidence="13">
    <location>
        <begin position="267"/>
        <end position="312"/>
    </location>
</feature>
<comment type="subunit">
    <text evidence="3">Component of the SRB8-11 complex, which itself associates with the Mediator complex.</text>
</comment>
<evidence type="ECO:0000256" key="3">
    <source>
        <dbReference type="ARBA" id="ARBA00011629"/>
    </source>
</evidence>
<evidence type="ECO:0000256" key="9">
    <source>
        <dbReference type="ARBA" id="ARBA00023242"/>
    </source>
</evidence>
<dbReference type="PANTHER" id="PTHR46567">
    <property type="entry name" value="MEDIATOR OF RNA POLYMERASE II TRANSCRIPTION SUBUNIT 12"/>
    <property type="match status" value="1"/>
</dbReference>
<dbReference type="Pfam" id="PF25326">
    <property type="entry name" value="ARM_SRB8"/>
    <property type="match status" value="1"/>
</dbReference>
<keyword evidence="6" id="KW-0805">Transcription regulation</keyword>
<keyword evidence="5" id="KW-0678">Repressor</keyword>
<evidence type="ECO:0000256" key="8">
    <source>
        <dbReference type="ARBA" id="ARBA00023163"/>
    </source>
</evidence>
<evidence type="ECO:0000259" key="13">
    <source>
        <dbReference type="SMART" id="SM01281"/>
    </source>
</evidence>
<feature type="region of interest" description="Disordered" evidence="12">
    <location>
        <begin position="87"/>
        <end position="116"/>
    </location>
</feature>
<evidence type="ECO:0000313" key="14">
    <source>
        <dbReference type="EMBL" id="KAF4624814.1"/>
    </source>
</evidence>
<gene>
    <name evidence="14" type="ORF">G7Y89_g13353</name>
</gene>
<feature type="region of interest" description="Disordered" evidence="12">
    <location>
        <begin position="1"/>
        <end position="45"/>
    </location>
</feature>
<comment type="caution">
    <text evidence="14">The sequence shown here is derived from an EMBL/GenBank/DDBJ whole genome shotgun (WGS) entry which is preliminary data.</text>
</comment>
<evidence type="ECO:0000313" key="15">
    <source>
        <dbReference type="Proteomes" id="UP000566819"/>
    </source>
</evidence>
<accession>A0A8H4R724</accession>
<comment type="function">
    <text evidence="10">Component of the SRB8-11 complex. The SRB8-11 complex is a regulatory module of the Mediator complex which is itself involved in regulation of basal and activated RNA polymerase II-dependent transcription. The SRB8-11 complex may be involved in the transcriptional repression of a subset of genes regulated by Mediator. It may inhibit the association of the Mediator complex with RNA polymerase II to form the holoenzyme complex.</text>
</comment>
<dbReference type="GO" id="GO:0003712">
    <property type="term" value="F:transcription coregulator activity"/>
    <property type="evidence" value="ECO:0007669"/>
    <property type="project" value="InterPro"/>
</dbReference>
<protein>
    <recommendedName>
        <fullName evidence="4">Mediator of RNA polymerase II transcription subunit 12</fullName>
    </recommendedName>
    <alternativeName>
        <fullName evidence="11">Mediator complex subunit 12</fullName>
    </alternativeName>
</protein>